<sequence>MERQLLHTSFASSIVIRPIMHARRNTIVSSASSVGTYLTLQTLSFYSRLLRMLLYKPVNEQTDHLMVSSRCRPWTLETPEALQVRLPAFWGILCKSYASFGSGCHEYVNLYVCKRTHDTEEKPSVGQRLKIGARIWVEHPEKVWESAEVTSDYRSGVLIVKIDQTGEVRQIKHRSLLAFSVLIELGELHNLIPPSPFHHRTTRQSARRHRFMVDIPPTRTKRFASSFLLATATAREWKFWPESISCWIKDETKMPPLRNPSLLIGQNDLTSLSYLHEPAVLHNLKAGNAPVTPLVFQVSMDGGECLPSGDPSARLPAYTIKKPIQYNYMIII</sequence>
<dbReference type="AlphaFoldDB" id="A0A2H1WFR0"/>
<dbReference type="EMBL" id="ODYU01008348">
    <property type="protein sequence ID" value="SOQ51857.1"/>
    <property type="molecule type" value="Genomic_DNA"/>
</dbReference>
<accession>A0A2H1WFR0</accession>
<name>A0A2H1WFR0_SPOFR</name>
<gene>
    <name evidence="1" type="ORF">SFRICE_012543</name>
</gene>
<reference evidence="1" key="1">
    <citation type="submission" date="2016-07" db="EMBL/GenBank/DDBJ databases">
        <authorList>
            <person name="Bretaudeau A."/>
        </authorList>
    </citation>
    <scope>NUCLEOTIDE SEQUENCE</scope>
    <source>
        <strain evidence="1">Rice</strain>
        <tissue evidence="1">Whole body</tissue>
    </source>
</reference>
<protein>
    <submittedName>
        <fullName evidence="1">SFRICE_012543</fullName>
    </submittedName>
</protein>
<proteinExistence type="predicted"/>
<evidence type="ECO:0000313" key="1">
    <source>
        <dbReference type="EMBL" id="SOQ51857.1"/>
    </source>
</evidence>
<dbReference type="SUPFAM" id="SSF50084">
    <property type="entry name" value="Myosin S1 fragment, N-terminal domain"/>
    <property type="match status" value="1"/>
</dbReference>
<organism evidence="1">
    <name type="scientific">Spodoptera frugiperda</name>
    <name type="common">Fall armyworm</name>
    <dbReference type="NCBI Taxonomy" id="7108"/>
    <lineage>
        <taxon>Eukaryota</taxon>
        <taxon>Metazoa</taxon>
        <taxon>Ecdysozoa</taxon>
        <taxon>Arthropoda</taxon>
        <taxon>Hexapoda</taxon>
        <taxon>Insecta</taxon>
        <taxon>Pterygota</taxon>
        <taxon>Neoptera</taxon>
        <taxon>Endopterygota</taxon>
        <taxon>Lepidoptera</taxon>
        <taxon>Glossata</taxon>
        <taxon>Ditrysia</taxon>
        <taxon>Noctuoidea</taxon>
        <taxon>Noctuidae</taxon>
        <taxon>Amphipyrinae</taxon>
        <taxon>Spodoptera</taxon>
    </lineage>
</organism>